<gene>
    <name evidence="1" type="ORF">YH66_00795</name>
</gene>
<sequence>MSQASYAAIHDMLAAEPDTEKRSRLEQFVFAAVCAWPHYSVLHATQAAIQLAAPMRIFELQSFAGVKHALTHVDMRSALEWDVLGFHAAENALPILLSDANDTFAPPTLHLLSHDVVPYQPGPIPSRDSQIAQWRRRRGPFHAQPTYVGFHRTFNEDTARMLGNIAQIGALATWENTLVDAASWAELRHPPVITGDAPPEILTEDNAWYHFRIGKHLGRNAFAEIVLCLGNVFCQHLPQVWQTHLPARDLDSTTVLMEAEAAGAIAIARLGGPSRRGTSFFGDALLDDAHPLPESFRFDIVLHAACQIQDLLGGDTPAVTSTAWSSGH</sequence>
<evidence type="ECO:0000313" key="1">
    <source>
        <dbReference type="EMBL" id="AKF26192.1"/>
    </source>
</evidence>
<proteinExistence type="predicted"/>
<dbReference type="AlphaFoldDB" id="A0A0F6WPJ0"/>
<name>A0A0F6WPJ0_9CORY</name>
<dbReference type="RefSeq" id="WP_003863707.1">
    <property type="nucleotide sequence ID" value="NZ_CP011309.1"/>
</dbReference>
<accession>A0A0F6WPJ0</accession>
<dbReference type="PATRIC" id="fig|92706.3.peg.159"/>
<evidence type="ECO:0000313" key="2">
    <source>
        <dbReference type="Proteomes" id="UP000034037"/>
    </source>
</evidence>
<reference evidence="1 2" key="1">
    <citation type="submission" date="2015-04" db="EMBL/GenBank/DDBJ databases">
        <title>Complete Genome Sequence of Brevibacterium flavum ATCC 15168.</title>
        <authorList>
            <person name="Ahn J."/>
            <person name="Park G."/>
            <person name="Jeon W."/>
            <person name="Jang Y."/>
            <person name="Jang M."/>
            <person name="Lee H."/>
            <person name="Lee H."/>
        </authorList>
    </citation>
    <scope>NUCLEOTIDE SEQUENCE [LARGE SCALE GENOMIC DNA]</scope>
    <source>
        <strain evidence="1 2">ATCC 15168</strain>
    </source>
</reference>
<keyword evidence="2" id="KW-1185">Reference proteome</keyword>
<dbReference type="Proteomes" id="UP000034037">
    <property type="component" value="Chromosome"/>
</dbReference>
<dbReference type="EMBL" id="CP011309">
    <property type="protein sequence ID" value="AKF26192.1"/>
    <property type="molecule type" value="Genomic_DNA"/>
</dbReference>
<organism evidence="1 2">
    <name type="scientific">[Brevibacterium] flavum</name>
    <dbReference type="NCBI Taxonomy" id="92706"/>
    <lineage>
        <taxon>Bacteria</taxon>
        <taxon>Bacillati</taxon>
        <taxon>Actinomycetota</taxon>
        <taxon>Actinomycetes</taxon>
        <taxon>Mycobacteriales</taxon>
        <taxon>Corynebacteriaceae</taxon>
        <taxon>Corynebacterium</taxon>
    </lineage>
</organism>
<protein>
    <submittedName>
        <fullName evidence="1">Uncharacterized protein</fullName>
    </submittedName>
</protein>
<dbReference type="HOGENOM" id="CLU_893456_0_0_11"/>